<keyword evidence="3" id="KW-1185">Reference proteome</keyword>
<reference evidence="2 3" key="1">
    <citation type="submission" date="2019-09" db="EMBL/GenBank/DDBJ databases">
        <title>Bird 10,000 Genomes (B10K) Project - Family phase.</title>
        <authorList>
            <person name="Zhang G."/>
        </authorList>
    </citation>
    <scope>NUCLEOTIDE SEQUENCE [LARGE SCALE GENOMIC DNA]</scope>
    <source>
        <strain evidence="2">B10K-DU-011-42</strain>
        <tissue evidence="2">Muscle</tissue>
    </source>
</reference>
<dbReference type="InterPro" id="IPR028994">
    <property type="entry name" value="Integrin_alpha_N"/>
</dbReference>
<feature type="repeat" description="FG-GAP" evidence="1">
    <location>
        <begin position="104"/>
        <end position="167"/>
    </location>
</feature>
<protein>
    <submittedName>
        <fullName evidence="2">ITAV protein</fullName>
    </submittedName>
</protein>
<dbReference type="InterPro" id="IPR013519">
    <property type="entry name" value="Int_alpha_beta-p"/>
</dbReference>
<evidence type="ECO:0000313" key="3">
    <source>
        <dbReference type="Proteomes" id="UP000554720"/>
    </source>
</evidence>
<feature type="non-terminal residue" evidence="2">
    <location>
        <position position="1"/>
    </location>
</feature>
<dbReference type="SMART" id="SM00191">
    <property type="entry name" value="Int_alpha"/>
    <property type="match status" value="2"/>
</dbReference>
<dbReference type="SUPFAM" id="SSF69318">
    <property type="entry name" value="Integrin alpha N-terminal domain"/>
    <property type="match status" value="1"/>
</dbReference>
<dbReference type="EMBL" id="VWYI01045633">
    <property type="protein sequence ID" value="NXQ63600.1"/>
    <property type="molecule type" value="Genomic_DNA"/>
</dbReference>
<dbReference type="AlphaFoldDB" id="A0A7L2EQF1"/>
<gene>
    <name evidence="2" type="primary">Itgav</name>
    <name evidence="2" type="ORF">ANTMIN_R09687</name>
</gene>
<dbReference type="GO" id="GO:0007229">
    <property type="term" value="P:integrin-mediated signaling pathway"/>
    <property type="evidence" value="ECO:0007669"/>
    <property type="project" value="TreeGrafter"/>
</dbReference>
<sequence length="185" mass="19803">DLFIGAPLFMDRSSDGKLQEVGQVTICLQRASGGFQMAKLNGFEIFARFGSSIAPLGDLDQDGFNGRIMILDIAVAAPYGGEDKRGLVYIYNGRASGLNAIPSQILEGQWAARTMPPSFGYSLKGATDVDKNGYPDLIVGAFGVDTAVLYRARPVIRVNAALEVNPTILNPENKACSLGDVKVSW</sequence>
<dbReference type="GO" id="GO:0007160">
    <property type="term" value="P:cell-matrix adhesion"/>
    <property type="evidence" value="ECO:0007669"/>
    <property type="project" value="TreeGrafter"/>
</dbReference>
<dbReference type="OrthoDB" id="5317514at2759"/>
<evidence type="ECO:0000313" key="2">
    <source>
        <dbReference type="EMBL" id="NXQ63600.1"/>
    </source>
</evidence>
<dbReference type="Gene3D" id="2.130.10.130">
    <property type="entry name" value="Integrin alpha, N-terminal"/>
    <property type="match status" value="1"/>
</dbReference>
<evidence type="ECO:0000256" key="1">
    <source>
        <dbReference type="PROSITE-ProRule" id="PRU00803"/>
    </source>
</evidence>
<dbReference type="GO" id="GO:0009897">
    <property type="term" value="C:external side of plasma membrane"/>
    <property type="evidence" value="ECO:0007669"/>
    <property type="project" value="TreeGrafter"/>
</dbReference>
<proteinExistence type="predicted"/>
<dbReference type="PANTHER" id="PTHR23220:SF4">
    <property type="entry name" value="INTEGRIN ALPHA-V"/>
    <property type="match status" value="1"/>
</dbReference>
<dbReference type="GO" id="GO:0008305">
    <property type="term" value="C:integrin complex"/>
    <property type="evidence" value="ECO:0007669"/>
    <property type="project" value="TreeGrafter"/>
</dbReference>
<feature type="repeat" description="FG-GAP" evidence="1">
    <location>
        <begin position="36"/>
        <end position="100"/>
    </location>
</feature>
<organism evidence="2 3">
    <name type="scientific">Anthoscopus minutus</name>
    <name type="common">Southern penduline-tit</name>
    <dbReference type="NCBI Taxonomy" id="156561"/>
    <lineage>
        <taxon>Eukaryota</taxon>
        <taxon>Metazoa</taxon>
        <taxon>Chordata</taxon>
        <taxon>Craniata</taxon>
        <taxon>Vertebrata</taxon>
        <taxon>Euteleostomi</taxon>
        <taxon>Archelosauria</taxon>
        <taxon>Archosauria</taxon>
        <taxon>Dinosauria</taxon>
        <taxon>Saurischia</taxon>
        <taxon>Theropoda</taxon>
        <taxon>Coelurosauria</taxon>
        <taxon>Aves</taxon>
        <taxon>Neognathae</taxon>
        <taxon>Neoaves</taxon>
        <taxon>Telluraves</taxon>
        <taxon>Australaves</taxon>
        <taxon>Passeriformes</taxon>
        <taxon>Paridae</taxon>
        <taxon>Anthoscopus</taxon>
    </lineage>
</organism>
<accession>A0A7L2EQF1</accession>
<dbReference type="Proteomes" id="UP000554720">
    <property type="component" value="Unassembled WGS sequence"/>
</dbReference>
<feature type="non-terminal residue" evidence="2">
    <location>
        <position position="185"/>
    </location>
</feature>
<dbReference type="GO" id="GO:0098609">
    <property type="term" value="P:cell-cell adhesion"/>
    <property type="evidence" value="ECO:0007669"/>
    <property type="project" value="TreeGrafter"/>
</dbReference>
<dbReference type="PROSITE" id="PS51470">
    <property type="entry name" value="FG_GAP"/>
    <property type="match status" value="2"/>
</dbReference>
<comment type="caution">
    <text evidence="2">The sequence shown here is derived from an EMBL/GenBank/DDBJ whole genome shotgun (WGS) entry which is preliminary data.</text>
</comment>
<dbReference type="GO" id="GO:0001525">
    <property type="term" value="P:angiogenesis"/>
    <property type="evidence" value="ECO:0007669"/>
    <property type="project" value="TreeGrafter"/>
</dbReference>
<name>A0A7L2EQF1_ANTMN</name>
<dbReference type="GO" id="GO:0005178">
    <property type="term" value="F:integrin binding"/>
    <property type="evidence" value="ECO:0007669"/>
    <property type="project" value="TreeGrafter"/>
</dbReference>
<dbReference type="GO" id="GO:0033627">
    <property type="term" value="P:cell adhesion mediated by integrin"/>
    <property type="evidence" value="ECO:0007669"/>
    <property type="project" value="TreeGrafter"/>
</dbReference>
<dbReference type="PANTHER" id="PTHR23220">
    <property type="entry name" value="INTEGRIN ALPHA"/>
    <property type="match status" value="1"/>
</dbReference>